<reference evidence="1 2" key="1">
    <citation type="journal article" date="2019" name="Sci. Rep.">
        <title>Orb-weaving spider Araneus ventricosus genome elucidates the spidroin gene catalogue.</title>
        <authorList>
            <person name="Kono N."/>
            <person name="Nakamura H."/>
            <person name="Ohtoshi R."/>
            <person name="Moran D.A.P."/>
            <person name="Shinohara A."/>
            <person name="Yoshida Y."/>
            <person name="Fujiwara M."/>
            <person name="Mori M."/>
            <person name="Tomita M."/>
            <person name="Arakawa K."/>
        </authorList>
    </citation>
    <scope>NUCLEOTIDE SEQUENCE [LARGE SCALE GENOMIC DNA]</scope>
</reference>
<comment type="caution">
    <text evidence="1">The sequence shown here is derived from an EMBL/GenBank/DDBJ whole genome shotgun (WGS) entry which is preliminary data.</text>
</comment>
<dbReference type="EMBL" id="BGPR01004570">
    <property type="protein sequence ID" value="GBN00981.1"/>
    <property type="molecule type" value="Genomic_DNA"/>
</dbReference>
<proteinExistence type="predicted"/>
<evidence type="ECO:0000313" key="1">
    <source>
        <dbReference type="EMBL" id="GBN00981.1"/>
    </source>
</evidence>
<dbReference type="Proteomes" id="UP000499080">
    <property type="component" value="Unassembled WGS sequence"/>
</dbReference>
<gene>
    <name evidence="1" type="ORF">AVEN_201752_1</name>
</gene>
<name>A0A4Y2KEU9_ARAVE</name>
<sequence>MTFQSVTNFQYNKESRHLLSKGLEPLQVVGHMAHNVILNVSHHWNVAVYLIDQGEEERDVAMYFYYFERLACLNVRNVVRNVVHLRCPRAVRPFFDAFPCRDTDDPEKKWLL</sequence>
<protein>
    <submittedName>
        <fullName evidence="1">Uncharacterized protein</fullName>
    </submittedName>
</protein>
<accession>A0A4Y2KEU9</accession>
<keyword evidence="2" id="KW-1185">Reference proteome</keyword>
<dbReference type="AlphaFoldDB" id="A0A4Y2KEU9"/>
<evidence type="ECO:0000313" key="2">
    <source>
        <dbReference type="Proteomes" id="UP000499080"/>
    </source>
</evidence>
<organism evidence="1 2">
    <name type="scientific">Araneus ventricosus</name>
    <name type="common">Orbweaver spider</name>
    <name type="synonym">Epeira ventricosa</name>
    <dbReference type="NCBI Taxonomy" id="182803"/>
    <lineage>
        <taxon>Eukaryota</taxon>
        <taxon>Metazoa</taxon>
        <taxon>Ecdysozoa</taxon>
        <taxon>Arthropoda</taxon>
        <taxon>Chelicerata</taxon>
        <taxon>Arachnida</taxon>
        <taxon>Araneae</taxon>
        <taxon>Araneomorphae</taxon>
        <taxon>Entelegynae</taxon>
        <taxon>Araneoidea</taxon>
        <taxon>Araneidae</taxon>
        <taxon>Araneus</taxon>
    </lineage>
</organism>